<keyword evidence="1" id="KW-0614">Plasmid</keyword>
<accession>A0A1B1LR67</accession>
<organism evidence="1">
    <name type="scientific">Vibrio parahaemolyticus</name>
    <dbReference type="NCBI Taxonomy" id="670"/>
    <lineage>
        <taxon>Bacteria</taxon>
        <taxon>Pseudomonadati</taxon>
        <taxon>Pseudomonadota</taxon>
        <taxon>Gammaproteobacteria</taxon>
        <taxon>Vibrionales</taxon>
        <taxon>Vibrionaceae</taxon>
        <taxon>Vibrio</taxon>
    </lineage>
</organism>
<geneLocation type="plasmid" evidence="1">
    <name>pVPS92-VEB</name>
</geneLocation>
<sequence>MAGTKHAYLKAIEKTYPLTFVDNERDLHTEELALTKSQLVKLLTKHNVTTDKSVPAYIPGTFTSPNTKAIEEVRQLSLLVYDVDCKTTTYTLNQLERKFEGYRHIIHSTYSATFEAPRWRVILFPSNPIQPDQFLRIYKSTAKHFNLEIDQTCTNANRLYYLPSVSSSNDFIFSTYNDGKEVEVKEPKVKAKKKVNRGYVSLSSVESLSSRKETRQFGIVTSNGSVNGFVIPPALKAPFSKSDFDELLSHPGTWLRAAEYLGLPTDGISLSNKYSKSFSSVIPGVEDRKPSCSLGLLSDSTRLVYFAFNEVHETSFSSGPVKFDLAHIYAMMKCGRRIAQSEFKAGMHKAWLTRLMIDSGMIEPQPVDDLPDLPIEAKSCERLYVGFKELLQCKRAFKEQIDDPTSFSLTFACYWCGIGNRNTAKKYTQMLLEHGVLRFVDKITLPRGGSIPVLLPAGKTSNVYQMRKRNTRKTSQAIEPSKGAQVVNTLRQANTERMPSEYQSAELLTYANRREIGLCDATKPEHIDYIFADNPDLSRPGIMSELNAAYDVVPRNLGYG</sequence>
<dbReference type="EMBL" id="KU356480">
    <property type="protein sequence ID" value="ANS55552.1"/>
    <property type="molecule type" value="Genomic_DNA"/>
</dbReference>
<proteinExistence type="predicted"/>
<dbReference type="RefSeq" id="WP_148511588.1">
    <property type="nucleotide sequence ID" value="NZ_JAESOU010000012.1"/>
</dbReference>
<name>A0A1B1LR67_VIBPH</name>
<protein>
    <submittedName>
        <fullName evidence="1">Uncharacterized protein</fullName>
    </submittedName>
</protein>
<evidence type="ECO:0000313" key="1">
    <source>
        <dbReference type="EMBL" id="ANS55552.1"/>
    </source>
</evidence>
<reference evidence="1" key="1">
    <citation type="journal article" date="2016" name="Antimicrob. Agents Chemother.">
        <title>Genetic Characterization of a blaVEB-2-carrying plasmid in Vibrio parahaemolyticus.</title>
        <authorList>
            <person name="Li R."/>
            <person name="Ye L."/>
            <person name="Zheng Z."/>
            <person name="Chan E.W."/>
            <person name="Chen S."/>
        </authorList>
    </citation>
    <scope>NUCLEOTIDE SEQUENCE</scope>
    <source>
        <strain evidence="1">VPS92</strain>
        <plasmid evidence="1">pVPS92-VEB</plasmid>
    </source>
</reference>
<dbReference type="AlphaFoldDB" id="A0A1B1LR67"/>